<name>A0A3P3VN13_9GAMM</name>
<accession>A0A3P3VN13</accession>
<dbReference type="AlphaFoldDB" id="A0A3P3VN13"/>
<dbReference type="EMBL" id="QWEZ01000001">
    <property type="protein sequence ID" value="RRJ84000.1"/>
    <property type="molecule type" value="Genomic_DNA"/>
</dbReference>
<evidence type="ECO:0000259" key="1">
    <source>
        <dbReference type="Pfam" id="PF04168"/>
    </source>
</evidence>
<dbReference type="PANTHER" id="PTHR34595:SF7">
    <property type="entry name" value="SLL1039 PROTEIN"/>
    <property type="match status" value="1"/>
</dbReference>
<organism evidence="2 3">
    <name type="scientific">Aestuariirhabdus litorea</name>
    <dbReference type="NCBI Taxonomy" id="2528527"/>
    <lineage>
        <taxon>Bacteria</taxon>
        <taxon>Pseudomonadati</taxon>
        <taxon>Pseudomonadota</taxon>
        <taxon>Gammaproteobacteria</taxon>
        <taxon>Oceanospirillales</taxon>
        <taxon>Aestuariirhabdaceae</taxon>
        <taxon>Aestuariirhabdus</taxon>
    </lineage>
</organism>
<comment type="caution">
    <text evidence="2">The sequence shown here is derived from an EMBL/GenBank/DDBJ whole genome shotgun (WGS) entry which is preliminary data.</text>
</comment>
<protein>
    <submittedName>
        <fullName evidence="2">Alpha-E domain-containing protein</fullName>
    </submittedName>
</protein>
<reference evidence="2 3" key="2">
    <citation type="submission" date="2018-12" db="EMBL/GenBank/DDBJ databases">
        <title>Simiduia agarivorans gen. nov., sp. nov., a marine, agarolytic bacterium isolated from shallow coastal water from Keelung, Taiwan.</title>
        <authorList>
            <person name="Shieh W.Y."/>
        </authorList>
    </citation>
    <scope>NUCLEOTIDE SEQUENCE [LARGE SCALE GENOMIC DNA]</scope>
    <source>
        <strain evidence="2 3">GTF-13</strain>
    </source>
</reference>
<dbReference type="InterPro" id="IPR051680">
    <property type="entry name" value="ATP-dep_Glu-Cys_Ligase-2"/>
</dbReference>
<dbReference type="InterPro" id="IPR007296">
    <property type="entry name" value="DUF403"/>
</dbReference>
<dbReference type="Proteomes" id="UP000280792">
    <property type="component" value="Unassembled WGS sequence"/>
</dbReference>
<evidence type="ECO:0000313" key="2">
    <source>
        <dbReference type="EMBL" id="RRJ84000.1"/>
    </source>
</evidence>
<feature type="domain" description="DUF403" evidence="1">
    <location>
        <begin position="1"/>
        <end position="327"/>
    </location>
</feature>
<dbReference type="PANTHER" id="PTHR34595">
    <property type="entry name" value="BLR5612 PROTEIN"/>
    <property type="match status" value="1"/>
</dbReference>
<dbReference type="RefSeq" id="WP_125014426.1">
    <property type="nucleotide sequence ID" value="NZ_QWEZ01000001.1"/>
</dbReference>
<keyword evidence="3" id="KW-1185">Reference proteome</keyword>
<dbReference type="Pfam" id="PF04168">
    <property type="entry name" value="Alpha-E"/>
    <property type="match status" value="1"/>
</dbReference>
<evidence type="ECO:0000313" key="3">
    <source>
        <dbReference type="Proteomes" id="UP000280792"/>
    </source>
</evidence>
<reference evidence="2 3" key="1">
    <citation type="submission" date="2018-08" db="EMBL/GenBank/DDBJ databases">
        <authorList>
            <person name="Khan S.A."/>
        </authorList>
    </citation>
    <scope>NUCLEOTIDE SEQUENCE [LARGE SCALE GENOMIC DNA]</scope>
    <source>
        <strain evidence="2 3">GTF-13</strain>
    </source>
</reference>
<sequence>MLSRVAERVYWMGRYLERAENTARMISVYFHVQMDIPNETSLSWHHMLDIVGTDINQVLSRKPASPKAKSSGEQQAGVSLAQEKAVMKYLVSDARSPSSILSFLQQARENARTAREIIPSEAWELINNLYLYAKERAPRSLSRSARQKFLQHVIERTQQCAGLLSGTMSATPAYDFICLGRSLERADMTSRIVDVGARTLFEKQKTEKKILSPYVNVLWMSVLQSLSAYQMYRQHMMNRVNGESVVTFLLQDSRFPRSMTACLGSLKTYLSSLPNNEEALRALGAAQRRIDAIDVADSLATASLYESIDLVQLDLIGIHNEIANAWFLPSRASEPAEPEAVT</sequence>
<proteinExistence type="predicted"/>
<gene>
    <name evidence="2" type="ORF">D0544_02450</name>
</gene>